<comment type="cofactor">
    <cofactor evidence="1">
        <name>Mg(2+)</name>
        <dbReference type="ChEBI" id="CHEBI:18420"/>
    </cofactor>
</comment>
<keyword evidence="5" id="KW-0460">Magnesium</keyword>
<dbReference type="Proteomes" id="UP001589833">
    <property type="component" value="Unassembled WGS sequence"/>
</dbReference>
<evidence type="ECO:0000256" key="1">
    <source>
        <dbReference type="ARBA" id="ARBA00001946"/>
    </source>
</evidence>
<evidence type="ECO:0000256" key="2">
    <source>
        <dbReference type="ARBA" id="ARBA00007092"/>
    </source>
</evidence>
<dbReference type="PROSITE" id="PS00726">
    <property type="entry name" value="AP_NUCLEASE_F1_1"/>
    <property type="match status" value="1"/>
</dbReference>
<sequence>MKLISWNVNGIRACITKGFLDYFKDVNADIICIQETKCQQEQITLELEGYHQFWNDAEKKGYSGTAVFSKIKPLKVQYGLGEEFEEKEGRVITLEYTDFYLVNVYTPNAKRDLARLDYRLEWEDRFRQYLIELDAVKPVVLCGDLNVAHTEIDLKNPKSNKKNSGFTEEEREKMTKLLESGFVDTFRYFYPTQELSYTWWSYMNKVRERNIGWRIDYFIVSNRLRDNLVNADIHSTVLGSDHCPIALELSM</sequence>
<keyword evidence="3" id="KW-0479">Metal-binding</keyword>
<dbReference type="PANTHER" id="PTHR22748">
    <property type="entry name" value="AP ENDONUCLEASE"/>
    <property type="match status" value="1"/>
</dbReference>
<dbReference type="PROSITE" id="PS51435">
    <property type="entry name" value="AP_NUCLEASE_F1_4"/>
    <property type="match status" value="1"/>
</dbReference>
<dbReference type="GO" id="GO:0008311">
    <property type="term" value="F:double-stranded DNA 3'-5' DNA exonuclease activity"/>
    <property type="evidence" value="ECO:0007669"/>
    <property type="project" value="UniProtKB-EC"/>
</dbReference>
<comment type="similarity">
    <text evidence="2">Belongs to the DNA repair enzymes AP/ExoA family.</text>
</comment>
<dbReference type="NCBIfam" id="TIGR00195">
    <property type="entry name" value="exoDNase_III"/>
    <property type="match status" value="1"/>
</dbReference>
<reference evidence="7 8" key="1">
    <citation type="submission" date="2024-09" db="EMBL/GenBank/DDBJ databases">
        <authorList>
            <person name="Sun Q."/>
            <person name="Mori K."/>
        </authorList>
    </citation>
    <scope>NUCLEOTIDE SEQUENCE [LARGE SCALE GENOMIC DNA]</scope>
    <source>
        <strain evidence="7 8">NCAIM B.02301</strain>
    </source>
</reference>
<dbReference type="NCBIfam" id="TIGR00633">
    <property type="entry name" value="xth"/>
    <property type="match status" value="1"/>
</dbReference>
<feature type="domain" description="Endonuclease/exonuclease/phosphatase" evidence="6">
    <location>
        <begin position="4"/>
        <end position="242"/>
    </location>
</feature>
<dbReference type="PANTHER" id="PTHR22748:SF6">
    <property type="entry name" value="DNA-(APURINIC OR APYRIMIDINIC SITE) ENDONUCLEASE"/>
    <property type="match status" value="1"/>
</dbReference>
<evidence type="ECO:0000313" key="8">
    <source>
        <dbReference type="Proteomes" id="UP001589833"/>
    </source>
</evidence>
<proteinExistence type="inferred from homology"/>
<dbReference type="InterPro" id="IPR036691">
    <property type="entry name" value="Endo/exonu/phosph_ase_sf"/>
</dbReference>
<dbReference type="InterPro" id="IPR020847">
    <property type="entry name" value="AP_endonuclease_F1_BS"/>
</dbReference>
<dbReference type="InterPro" id="IPR004808">
    <property type="entry name" value="AP_endonuc_1"/>
</dbReference>
<dbReference type="Pfam" id="PF03372">
    <property type="entry name" value="Exo_endo_phos"/>
    <property type="match status" value="1"/>
</dbReference>
<gene>
    <name evidence="7" type="ORF">ACFFH4_26680</name>
</gene>
<name>A0ABV6NQS2_9BACI</name>
<dbReference type="InterPro" id="IPR005135">
    <property type="entry name" value="Endo/exonuclease/phosphatase"/>
</dbReference>
<accession>A0ABV6NQS2</accession>
<keyword evidence="4 7" id="KW-0378">Hydrolase</keyword>
<organism evidence="7 8">
    <name type="scientific">Halalkalibacter alkalisediminis</name>
    <dbReference type="NCBI Taxonomy" id="935616"/>
    <lineage>
        <taxon>Bacteria</taxon>
        <taxon>Bacillati</taxon>
        <taxon>Bacillota</taxon>
        <taxon>Bacilli</taxon>
        <taxon>Bacillales</taxon>
        <taxon>Bacillaceae</taxon>
        <taxon>Halalkalibacter</taxon>
    </lineage>
</organism>
<evidence type="ECO:0000256" key="4">
    <source>
        <dbReference type="ARBA" id="ARBA00022801"/>
    </source>
</evidence>
<evidence type="ECO:0000256" key="3">
    <source>
        <dbReference type="ARBA" id="ARBA00022723"/>
    </source>
</evidence>
<comment type="caution">
    <text evidence="7">The sequence shown here is derived from an EMBL/GenBank/DDBJ whole genome shotgun (WGS) entry which is preliminary data.</text>
</comment>
<protein>
    <submittedName>
        <fullName evidence="7">Exodeoxyribonuclease III</fullName>
        <ecNumber evidence="7">3.1.11.2</ecNumber>
    </submittedName>
</protein>
<dbReference type="CDD" id="cd09087">
    <property type="entry name" value="Ape1-like_AP-endo"/>
    <property type="match status" value="1"/>
</dbReference>
<evidence type="ECO:0000256" key="5">
    <source>
        <dbReference type="ARBA" id="ARBA00022842"/>
    </source>
</evidence>
<keyword evidence="8" id="KW-1185">Reference proteome</keyword>
<evidence type="ECO:0000313" key="7">
    <source>
        <dbReference type="EMBL" id="MFC0562418.1"/>
    </source>
</evidence>
<dbReference type="SUPFAM" id="SSF56219">
    <property type="entry name" value="DNase I-like"/>
    <property type="match status" value="1"/>
</dbReference>
<dbReference type="EMBL" id="JBHLTR010000131">
    <property type="protein sequence ID" value="MFC0562418.1"/>
    <property type="molecule type" value="Genomic_DNA"/>
</dbReference>
<dbReference type="Gene3D" id="3.60.10.10">
    <property type="entry name" value="Endonuclease/exonuclease/phosphatase"/>
    <property type="match status" value="1"/>
</dbReference>
<dbReference type="EC" id="3.1.11.2" evidence="7"/>
<evidence type="ECO:0000259" key="6">
    <source>
        <dbReference type="Pfam" id="PF03372"/>
    </source>
</evidence>
<dbReference type="RefSeq" id="WP_273844784.1">
    <property type="nucleotide sequence ID" value="NZ_JAQQWT010000010.1"/>
</dbReference>